<reference evidence="1" key="1">
    <citation type="submission" date="2021-05" db="EMBL/GenBank/DDBJ databases">
        <authorList>
            <person name="Stam R."/>
        </authorList>
    </citation>
    <scope>NUCLEOTIDE SEQUENCE</scope>
    <source>
        <strain evidence="1">CS162</strain>
    </source>
</reference>
<accession>A0A8J2I6F4</accession>
<dbReference type="AlphaFoldDB" id="A0A8J2I6F4"/>
<name>A0A8J2I6F4_9PLEO</name>
<evidence type="ECO:0000313" key="1">
    <source>
        <dbReference type="EMBL" id="CAG5179114.1"/>
    </source>
</evidence>
<dbReference type="OrthoDB" id="3781946at2759"/>
<dbReference type="EMBL" id="CAJRGZ010000023">
    <property type="protein sequence ID" value="CAG5179114.1"/>
    <property type="molecule type" value="Genomic_DNA"/>
</dbReference>
<gene>
    <name evidence="1" type="ORF">ALTATR162_LOCUS9040</name>
</gene>
<proteinExistence type="predicted"/>
<protein>
    <submittedName>
        <fullName evidence="1">Uncharacterized protein</fullName>
    </submittedName>
</protein>
<comment type="caution">
    <text evidence="1">The sequence shown here is derived from an EMBL/GenBank/DDBJ whole genome shotgun (WGS) entry which is preliminary data.</text>
</comment>
<evidence type="ECO:0000313" key="2">
    <source>
        <dbReference type="Proteomes" id="UP000676310"/>
    </source>
</evidence>
<dbReference type="GeneID" id="67021218"/>
<dbReference type="RefSeq" id="XP_043172608.1">
    <property type="nucleotide sequence ID" value="XM_043316673.1"/>
</dbReference>
<dbReference type="Proteomes" id="UP000676310">
    <property type="component" value="Unassembled WGS sequence"/>
</dbReference>
<organism evidence="1 2">
    <name type="scientific">Alternaria atra</name>
    <dbReference type="NCBI Taxonomy" id="119953"/>
    <lineage>
        <taxon>Eukaryota</taxon>
        <taxon>Fungi</taxon>
        <taxon>Dikarya</taxon>
        <taxon>Ascomycota</taxon>
        <taxon>Pezizomycotina</taxon>
        <taxon>Dothideomycetes</taxon>
        <taxon>Pleosporomycetidae</taxon>
        <taxon>Pleosporales</taxon>
        <taxon>Pleosporineae</taxon>
        <taxon>Pleosporaceae</taxon>
        <taxon>Alternaria</taxon>
        <taxon>Alternaria sect. Ulocladioides</taxon>
    </lineage>
</organism>
<keyword evidence="2" id="KW-1185">Reference proteome</keyword>
<sequence>MSRQSRLTKPPTPPLYTPHLQINMNISLKFSLEEWKAPLSVQHPFVDQIREAVSKYCLRSAAHFSTPIEVYQAVYANNPDRFVEVDRSFVLWVGFYNFGEGPHIAGCRPKAQKRGRRKLKELEEEVEVFVQNKFVPLRRFLEILFPTYEGLVGDEVIFQWWNANGQTFNWMQLPTELKERVIQFCMHRSPPSPVLKKSKNSGCQKVADAPEVTGQFGKWKSLLSVSHQVRALSLHLCFVGSSSLEHSNGLCIVAKDFYSFKSCIRRLGRHMQMIEPNGVPVDDKTRELAKAYKSFPKIYPHLDQYATFCQGIRQLYLQFSFMDSLQFFKVTAGSFSQYWKSYHLDYEVFERLPYLNELTIKLPDVKGFLEDNSKQSVRLFYGEPFNCPRILHRLIYERVAEVLAPFRDIKMHGFIDNEEEMRFFELLEYATRDLKMTTEELEELYREDMGGIALEQSVEPGVEKGDREIEERVIIQDDFWPPKCRCEVLCRKVVHPDSI</sequence>